<dbReference type="PANTHER" id="PTHR30160:SF19">
    <property type="entry name" value="LIPOPOLYSACCHARIDE HEPTOSYLTRANSFERASE 1"/>
    <property type="match status" value="1"/>
</dbReference>
<evidence type="ECO:0000256" key="2">
    <source>
        <dbReference type="ARBA" id="ARBA00004713"/>
    </source>
</evidence>
<dbReference type="InterPro" id="IPR002201">
    <property type="entry name" value="Glyco_trans_9"/>
</dbReference>
<dbReference type="NCBIfam" id="TIGR02193">
    <property type="entry name" value="heptsyl_trn_I"/>
    <property type="match status" value="1"/>
</dbReference>
<comment type="pathway">
    <text evidence="2">Bacterial outer membrane biogenesis; LPS core biosynthesis.</text>
</comment>
<comment type="caution">
    <text evidence="14">The sequence shown here is derived from an EMBL/GenBank/DDBJ whole genome shotgun (WGS) entry which is preliminary data.</text>
</comment>
<evidence type="ECO:0000256" key="9">
    <source>
        <dbReference type="ARBA" id="ARBA00043995"/>
    </source>
</evidence>
<dbReference type="GO" id="GO:0008713">
    <property type="term" value="F:ADP-heptose-lipopolysaccharide heptosyltransferase activity"/>
    <property type="evidence" value="ECO:0007669"/>
    <property type="project" value="TreeGrafter"/>
</dbReference>
<dbReference type="Gene3D" id="3.40.50.2000">
    <property type="entry name" value="Glycogen Phosphorylase B"/>
    <property type="match status" value="2"/>
</dbReference>
<evidence type="ECO:0000256" key="5">
    <source>
        <dbReference type="ARBA" id="ARBA00022676"/>
    </source>
</evidence>
<dbReference type="CDD" id="cd03789">
    <property type="entry name" value="GT9_LPS_heptosyltransferase"/>
    <property type="match status" value="1"/>
</dbReference>
<evidence type="ECO:0000256" key="3">
    <source>
        <dbReference type="ARBA" id="ARBA00022475"/>
    </source>
</evidence>
<name>A0A3E1RFZ4_9BURK</name>
<dbReference type="GO" id="GO:0009244">
    <property type="term" value="P:lipopolysaccharide core region biosynthetic process"/>
    <property type="evidence" value="ECO:0007669"/>
    <property type="project" value="InterPro"/>
</dbReference>
<comment type="subcellular location">
    <subcellularLocation>
        <location evidence="1">Cell inner membrane</location>
        <topology evidence="1">Peripheral membrane protein</topology>
        <orientation evidence="1">Cytoplasmic side</orientation>
    </subcellularLocation>
</comment>
<evidence type="ECO:0000313" key="14">
    <source>
        <dbReference type="EMBL" id="RFO98161.1"/>
    </source>
</evidence>
<keyword evidence="15" id="KW-1185">Reference proteome</keyword>
<dbReference type="OrthoDB" id="9767552at2"/>
<gene>
    <name evidence="14" type="primary">waaC</name>
    <name evidence="14" type="ORF">DIC66_05450</name>
</gene>
<dbReference type="InterPro" id="IPR051199">
    <property type="entry name" value="LPS_LOS_Heptosyltrfase"/>
</dbReference>
<dbReference type="Proteomes" id="UP000260665">
    <property type="component" value="Unassembled WGS sequence"/>
</dbReference>
<evidence type="ECO:0000256" key="6">
    <source>
        <dbReference type="ARBA" id="ARBA00022679"/>
    </source>
</evidence>
<dbReference type="EMBL" id="QFZK01000002">
    <property type="protein sequence ID" value="RFO98161.1"/>
    <property type="molecule type" value="Genomic_DNA"/>
</dbReference>
<dbReference type="InterPro" id="IPR011908">
    <property type="entry name" value="LipoPS_heptosylTferase-I"/>
</dbReference>
<protein>
    <recommendedName>
        <fullName evidence="11">Lipopolysaccharide heptosyltransferase 1</fullName>
        <ecNumber evidence="10">2.4.99.23</ecNumber>
    </recommendedName>
    <alternativeName>
        <fullName evidence="12">ADP-heptose:lipopolysaccharide heptosyltransferase I</fullName>
    </alternativeName>
</protein>
<sequence>MNILIVKLSSLGDVIQTIPVVHDLLQQFPDAHIDWVVEEAFAPLLARVHGLRRVLPVAQRRWRKSRWSATTRQERHAFKAQLQQQAYDVVIDFQGLIKSAWLARGARLAPGGFSATYGNRSEACGYEWPVRLLLQRALPMPTRIHAVARYRLLAGLALGYTPQGVAHYPIERPSAPPQASVVLAHGTTRADNEWPEADWVALGQRLAAQGLRSALPQSNATELARVTRIAQALDGWADVWPGMGLPEVMDRMAQSSGVIGVDSGLSHMAVALGLPHVQIFSQPRAWRAGPVGCTHQVAVGGEQAPDVDTVWLAWLAVRQAAGA</sequence>
<dbReference type="GO" id="GO:0005886">
    <property type="term" value="C:plasma membrane"/>
    <property type="evidence" value="ECO:0007669"/>
    <property type="project" value="UniProtKB-SubCell"/>
</dbReference>
<dbReference type="Pfam" id="PF01075">
    <property type="entry name" value="Glyco_transf_9"/>
    <property type="match status" value="1"/>
</dbReference>
<organism evidence="14 15">
    <name type="scientific">Rhodoferax lacus</name>
    <dbReference type="NCBI Taxonomy" id="2184758"/>
    <lineage>
        <taxon>Bacteria</taxon>
        <taxon>Pseudomonadati</taxon>
        <taxon>Pseudomonadota</taxon>
        <taxon>Betaproteobacteria</taxon>
        <taxon>Burkholderiales</taxon>
        <taxon>Comamonadaceae</taxon>
        <taxon>Rhodoferax</taxon>
    </lineage>
</organism>
<keyword evidence="6 14" id="KW-0808">Transferase</keyword>
<dbReference type="SUPFAM" id="SSF53756">
    <property type="entry name" value="UDP-Glycosyltransferase/glycogen phosphorylase"/>
    <property type="match status" value="1"/>
</dbReference>
<accession>A0A3E1RFZ4</accession>
<dbReference type="EC" id="2.4.99.23" evidence="10"/>
<evidence type="ECO:0000256" key="4">
    <source>
        <dbReference type="ARBA" id="ARBA00022519"/>
    </source>
</evidence>
<comment type="catalytic activity">
    <reaction evidence="13">
        <text>an alpha-Kdo-(2-&gt;4)-alpha-Kdo-(2-&gt;6)-lipid A + ADP-L-glycero-beta-D-manno-heptose = an L-alpha-D-Hep-(1-&gt;5)-[alpha-Kdo-(2-&gt;4)]-alpha-Kdo-(2-&gt;6)-lipid A + ADP + H(+)</text>
        <dbReference type="Rhea" id="RHEA:74067"/>
        <dbReference type="ChEBI" id="CHEBI:15378"/>
        <dbReference type="ChEBI" id="CHEBI:61506"/>
        <dbReference type="ChEBI" id="CHEBI:176431"/>
        <dbReference type="ChEBI" id="CHEBI:193068"/>
        <dbReference type="ChEBI" id="CHEBI:456216"/>
        <dbReference type="EC" id="2.4.99.23"/>
    </reaction>
</comment>
<evidence type="ECO:0000256" key="10">
    <source>
        <dbReference type="ARBA" id="ARBA00044041"/>
    </source>
</evidence>
<keyword evidence="4" id="KW-0997">Cell inner membrane</keyword>
<evidence type="ECO:0000256" key="1">
    <source>
        <dbReference type="ARBA" id="ARBA00004515"/>
    </source>
</evidence>
<keyword evidence="7" id="KW-0448">Lipopolysaccharide biosynthesis</keyword>
<evidence type="ECO:0000256" key="13">
    <source>
        <dbReference type="ARBA" id="ARBA00049201"/>
    </source>
</evidence>
<dbReference type="RefSeq" id="WP_117174815.1">
    <property type="nucleotide sequence ID" value="NZ_QFZK01000002.1"/>
</dbReference>
<proteinExistence type="inferred from homology"/>
<dbReference type="GO" id="GO:0005829">
    <property type="term" value="C:cytosol"/>
    <property type="evidence" value="ECO:0007669"/>
    <property type="project" value="TreeGrafter"/>
</dbReference>
<reference evidence="14 15" key="1">
    <citation type="submission" date="2018-05" db="EMBL/GenBank/DDBJ databases">
        <title>Rhodoferax soyangensis sp.nov., isolated from an oligotrophic freshwater lake.</title>
        <authorList>
            <person name="Park M."/>
        </authorList>
    </citation>
    <scope>NUCLEOTIDE SEQUENCE [LARGE SCALE GENOMIC DNA]</scope>
    <source>
        <strain evidence="14 15">IMCC26218</strain>
    </source>
</reference>
<keyword evidence="3" id="KW-1003">Cell membrane</keyword>
<evidence type="ECO:0000256" key="8">
    <source>
        <dbReference type="ARBA" id="ARBA00023136"/>
    </source>
</evidence>
<comment type="similarity">
    <text evidence="9">Belongs to the glycosyltransferase 9 family.</text>
</comment>
<evidence type="ECO:0000256" key="7">
    <source>
        <dbReference type="ARBA" id="ARBA00022985"/>
    </source>
</evidence>
<dbReference type="PANTHER" id="PTHR30160">
    <property type="entry name" value="TETRAACYLDISACCHARIDE 4'-KINASE-RELATED"/>
    <property type="match status" value="1"/>
</dbReference>
<keyword evidence="8" id="KW-0472">Membrane</keyword>
<evidence type="ECO:0000256" key="12">
    <source>
        <dbReference type="ARBA" id="ARBA00044330"/>
    </source>
</evidence>
<evidence type="ECO:0000313" key="15">
    <source>
        <dbReference type="Proteomes" id="UP000260665"/>
    </source>
</evidence>
<dbReference type="AlphaFoldDB" id="A0A3E1RFZ4"/>
<keyword evidence="5" id="KW-0328">Glycosyltransferase</keyword>
<evidence type="ECO:0000256" key="11">
    <source>
        <dbReference type="ARBA" id="ARBA00044190"/>
    </source>
</evidence>